<comment type="pathway">
    <text evidence="1">Cofactor biosynthesis; (R)-pantothenate biosynthesis; (R)-pantothenate from (R)-pantoate and beta-alanine: step 1/1.</text>
</comment>
<organism evidence="12 13">
    <name type="scientific">Kockovaella imperatae</name>
    <dbReference type="NCBI Taxonomy" id="4999"/>
    <lineage>
        <taxon>Eukaryota</taxon>
        <taxon>Fungi</taxon>
        <taxon>Dikarya</taxon>
        <taxon>Basidiomycota</taxon>
        <taxon>Agaricomycotina</taxon>
        <taxon>Tremellomycetes</taxon>
        <taxon>Tremellales</taxon>
        <taxon>Cuniculitremaceae</taxon>
        <taxon>Kockovaella</taxon>
    </lineage>
</organism>
<dbReference type="InterPro" id="IPR014729">
    <property type="entry name" value="Rossmann-like_a/b/a_fold"/>
</dbReference>
<dbReference type="AlphaFoldDB" id="A0A1Y1U8K3"/>
<keyword evidence="6" id="KW-0566">Pantothenate biosynthesis</keyword>
<dbReference type="HAMAP" id="MF_00158">
    <property type="entry name" value="PanC"/>
    <property type="match status" value="1"/>
</dbReference>
<dbReference type="InterPro" id="IPR042176">
    <property type="entry name" value="Pantoate_ligase_C"/>
</dbReference>
<protein>
    <recommendedName>
        <fullName evidence="4">Pantoate--beta-alanine ligase</fullName>
        <ecNumber evidence="3">6.3.2.1</ecNumber>
    </recommendedName>
    <alternativeName>
        <fullName evidence="10">Pantoate-activating enzyme</fullName>
    </alternativeName>
    <alternativeName>
        <fullName evidence="9">Pantothenate synthetase</fullName>
    </alternativeName>
</protein>
<keyword evidence="13" id="KW-1185">Reference proteome</keyword>
<dbReference type="GO" id="GO:0005524">
    <property type="term" value="F:ATP binding"/>
    <property type="evidence" value="ECO:0007669"/>
    <property type="project" value="UniProtKB-KW"/>
</dbReference>
<evidence type="ECO:0000313" key="12">
    <source>
        <dbReference type="EMBL" id="ORX34342.1"/>
    </source>
</evidence>
<evidence type="ECO:0000256" key="2">
    <source>
        <dbReference type="ARBA" id="ARBA00009256"/>
    </source>
</evidence>
<name>A0A1Y1U8K3_9TREE</name>
<dbReference type="EMBL" id="NBSH01000014">
    <property type="protein sequence ID" value="ORX34342.1"/>
    <property type="molecule type" value="Genomic_DNA"/>
</dbReference>
<evidence type="ECO:0000256" key="5">
    <source>
        <dbReference type="ARBA" id="ARBA00022598"/>
    </source>
</evidence>
<dbReference type="EC" id="6.3.2.1" evidence="3"/>
<evidence type="ECO:0000313" key="13">
    <source>
        <dbReference type="Proteomes" id="UP000193218"/>
    </source>
</evidence>
<dbReference type="OrthoDB" id="2020436at2759"/>
<evidence type="ECO:0000256" key="11">
    <source>
        <dbReference type="ARBA" id="ARBA00048258"/>
    </source>
</evidence>
<dbReference type="RefSeq" id="XP_021868605.1">
    <property type="nucleotide sequence ID" value="XM_022013618.1"/>
</dbReference>
<comment type="similarity">
    <text evidence="2">Belongs to the pantothenate synthetase family.</text>
</comment>
<dbReference type="UniPathway" id="UPA00028">
    <property type="reaction ID" value="UER00005"/>
</dbReference>
<dbReference type="Proteomes" id="UP000193218">
    <property type="component" value="Unassembled WGS sequence"/>
</dbReference>
<dbReference type="Gene3D" id="3.30.1300.10">
    <property type="entry name" value="Pantoate-beta-alanine ligase, C-terminal domain"/>
    <property type="match status" value="1"/>
</dbReference>
<sequence length="351" mass="38859">MKTPIPVIKTLSELRHWRQAARMANNDVAIVPTMGALHQGHLDLVRHALNRHALTVMTLFVNPMQFAPTEDLSKYPRTLEQDLALLAEVVTKHASTRSTITGTQLTSTDAPFRAAAYEIASAQSPLIVFNPHQYEMYPLRGELQDMNKHSGLRIEMRGIGNVLEGQSRPQFFTGVATVCTKLFNAVEPDHAYFGQKDIQQALLLKLMVTDLLLAHPKPSNLHILPTTRDPTSSLALSSRNAYLSPEELKVAPVLYKALTASHTLWKEKGAIVTGEQLVECSKSIISEEMAAVAASGQAVTLRLDYIELFDRDTFTIIRGPVQDWKTMVLAGAVFVGNTRLIDNVLLGWTVD</sequence>
<dbReference type="InterPro" id="IPR003721">
    <property type="entry name" value="Pantoate_ligase"/>
</dbReference>
<dbReference type="Pfam" id="PF02569">
    <property type="entry name" value="Pantoate_ligase"/>
    <property type="match status" value="1"/>
</dbReference>
<evidence type="ECO:0000256" key="8">
    <source>
        <dbReference type="ARBA" id="ARBA00022840"/>
    </source>
</evidence>
<reference evidence="12 13" key="1">
    <citation type="submission" date="2017-03" db="EMBL/GenBank/DDBJ databases">
        <title>Widespread Adenine N6-methylation of Active Genes in Fungi.</title>
        <authorList>
            <consortium name="DOE Joint Genome Institute"/>
            <person name="Mondo S.J."/>
            <person name="Dannebaum R.O."/>
            <person name="Kuo R.C."/>
            <person name="Louie K.B."/>
            <person name="Bewick A.J."/>
            <person name="Labutti K."/>
            <person name="Haridas S."/>
            <person name="Kuo A."/>
            <person name="Salamov A."/>
            <person name="Ahrendt S.R."/>
            <person name="Lau R."/>
            <person name="Bowen B.P."/>
            <person name="Lipzen A."/>
            <person name="Sullivan W."/>
            <person name="Andreopoulos W.B."/>
            <person name="Clum A."/>
            <person name="Lindquist E."/>
            <person name="Daum C."/>
            <person name="Northen T.R."/>
            <person name="Ramamoorthy G."/>
            <person name="Schmitz R.J."/>
            <person name="Gryganskyi A."/>
            <person name="Culley D."/>
            <person name="Magnuson J."/>
            <person name="James T.Y."/>
            <person name="O'Malley M.A."/>
            <person name="Stajich J.E."/>
            <person name="Spatafora J.W."/>
            <person name="Visel A."/>
            <person name="Grigoriev I.V."/>
        </authorList>
    </citation>
    <scope>NUCLEOTIDE SEQUENCE [LARGE SCALE GENOMIC DNA]</scope>
    <source>
        <strain evidence="12 13">NRRL Y-17943</strain>
    </source>
</reference>
<dbReference type="FunCoup" id="A0A1Y1U8K3">
    <property type="interactions" value="278"/>
</dbReference>
<gene>
    <name evidence="12" type="ORF">BD324DRAFT_583367</name>
</gene>
<comment type="caution">
    <text evidence="12">The sequence shown here is derived from an EMBL/GenBank/DDBJ whole genome shotgun (WGS) entry which is preliminary data.</text>
</comment>
<keyword evidence="8" id="KW-0067">ATP-binding</keyword>
<dbReference type="GeneID" id="33555426"/>
<evidence type="ECO:0000256" key="7">
    <source>
        <dbReference type="ARBA" id="ARBA00022741"/>
    </source>
</evidence>
<dbReference type="PANTHER" id="PTHR21299:SF1">
    <property type="entry name" value="PANTOATE--BETA-ALANINE LIGASE"/>
    <property type="match status" value="1"/>
</dbReference>
<evidence type="ECO:0000256" key="9">
    <source>
        <dbReference type="ARBA" id="ARBA00029902"/>
    </source>
</evidence>
<dbReference type="STRING" id="4999.A0A1Y1U8K3"/>
<dbReference type="GO" id="GO:0015940">
    <property type="term" value="P:pantothenate biosynthetic process"/>
    <property type="evidence" value="ECO:0007669"/>
    <property type="project" value="UniProtKB-UniPathway"/>
</dbReference>
<evidence type="ECO:0000256" key="10">
    <source>
        <dbReference type="ARBA" id="ARBA00032806"/>
    </source>
</evidence>
<keyword evidence="5" id="KW-0436">Ligase</keyword>
<dbReference type="PANTHER" id="PTHR21299">
    <property type="entry name" value="CYTIDYLATE KINASE/PANTOATE-BETA-ALANINE LIGASE"/>
    <property type="match status" value="1"/>
</dbReference>
<dbReference type="GO" id="GO:0004592">
    <property type="term" value="F:pantoate-beta-alanine ligase activity"/>
    <property type="evidence" value="ECO:0007669"/>
    <property type="project" value="UniProtKB-EC"/>
</dbReference>
<dbReference type="Gene3D" id="3.40.50.620">
    <property type="entry name" value="HUPs"/>
    <property type="match status" value="1"/>
</dbReference>
<dbReference type="InParanoid" id="A0A1Y1U8K3"/>
<comment type="catalytic activity">
    <reaction evidence="11">
        <text>(R)-pantoate + beta-alanine + ATP = (R)-pantothenate + AMP + diphosphate + H(+)</text>
        <dbReference type="Rhea" id="RHEA:10912"/>
        <dbReference type="ChEBI" id="CHEBI:15378"/>
        <dbReference type="ChEBI" id="CHEBI:15980"/>
        <dbReference type="ChEBI" id="CHEBI:29032"/>
        <dbReference type="ChEBI" id="CHEBI:30616"/>
        <dbReference type="ChEBI" id="CHEBI:33019"/>
        <dbReference type="ChEBI" id="CHEBI:57966"/>
        <dbReference type="ChEBI" id="CHEBI:456215"/>
        <dbReference type="EC" id="6.3.2.1"/>
    </reaction>
</comment>
<evidence type="ECO:0000256" key="1">
    <source>
        <dbReference type="ARBA" id="ARBA00004990"/>
    </source>
</evidence>
<evidence type="ECO:0000256" key="4">
    <source>
        <dbReference type="ARBA" id="ARBA00015647"/>
    </source>
</evidence>
<dbReference type="SUPFAM" id="SSF52374">
    <property type="entry name" value="Nucleotidylyl transferase"/>
    <property type="match status" value="2"/>
</dbReference>
<proteinExistence type="inferred from homology"/>
<evidence type="ECO:0000256" key="6">
    <source>
        <dbReference type="ARBA" id="ARBA00022655"/>
    </source>
</evidence>
<accession>A0A1Y1U8K3</accession>
<keyword evidence="7" id="KW-0547">Nucleotide-binding</keyword>
<evidence type="ECO:0000256" key="3">
    <source>
        <dbReference type="ARBA" id="ARBA00012219"/>
    </source>
</evidence>